<dbReference type="InterPro" id="IPR022225">
    <property type="entry name" value="Phage_tail_fibre_N"/>
</dbReference>
<proteinExistence type="predicted"/>
<dbReference type="Proteomes" id="UP000636811">
    <property type="component" value="Unassembled WGS sequence"/>
</dbReference>
<name>A0ABS0E6N0_9GAMM</name>
<comment type="caution">
    <text evidence="2">The sequence shown here is derived from an EMBL/GenBank/DDBJ whole genome shotgun (WGS) entry which is preliminary data.</text>
</comment>
<protein>
    <submittedName>
        <fullName evidence="2">Phage tail protein</fullName>
    </submittedName>
</protein>
<evidence type="ECO:0000313" key="3">
    <source>
        <dbReference type="Proteomes" id="UP000636811"/>
    </source>
</evidence>
<feature type="domain" description="Phage tail fibre protein N-terminal" evidence="1">
    <location>
        <begin position="1"/>
        <end position="150"/>
    </location>
</feature>
<dbReference type="EMBL" id="JADOBI010000005">
    <property type="protein sequence ID" value="MBF7980496.1"/>
    <property type="molecule type" value="Genomic_DNA"/>
</dbReference>
<dbReference type="PANTHER" id="PTHR35191">
    <property type="entry name" value="PROPHAGE SIDE TAIL FIBER PROTEIN HOMOLOG STFQ-RELATED"/>
    <property type="match status" value="1"/>
</dbReference>
<dbReference type="PANTHER" id="PTHR35191:SF1">
    <property type="entry name" value="PROPHAGE SIDE TAIL FIBER PROTEIN HOMOLOG STFQ-RELATED"/>
    <property type="match status" value="1"/>
</dbReference>
<organism evidence="2 3">
    <name type="scientific">Rahnella laticis</name>
    <dbReference type="NCBI Taxonomy" id="2787622"/>
    <lineage>
        <taxon>Bacteria</taxon>
        <taxon>Pseudomonadati</taxon>
        <taxon>Pseudomonadota</taxon>
        <taxon>Gammaproteobacteria</taxon>
        <taxon>Enterobacterales</taxon>
        <taxon>Yersiniaceae</taxon>
        <taxon>Rahnella</taxon>
    </lineage>
</organism>
<dbReference type="RefSeq" id="WP_195814383.1">
    <property type="nucleotide sequence ID" value="NZ_JADOBI010000005.1"/>
</dbReference>
<keyword evidence="3" id="KW-1185">Reference proteome</keyword>
<evidence type="ECO:0000259" key="1">
    <source>
        <dbReference type="Pfam" id="PF12571"/>
    </source>
</evidence>
<sequence length="427" mass="44450">MTTKYFALLTNQGAAKLANAAALGTKVQITQMGVGDGGGALPTPTGTQTVLIGEKRRAVLNALSVDAANSSQIIAEQIIPENEGGFWIREIGLYDSENTLIAVANCPETYKPLLAEGSGRTQTVRMILIINSTDAVTLKIDPSVVLATRQYVDTKVIEVKAYADELMAQHLAEVAARLAYVPGVVGASRKAKMNVIAASKTATFIADELIVESSAGEQYRLSAFSKTVNLAAAGAGGMDTGAVPSAGFVGLYAIFNPTTKTADVLAVNASSSQLDERYTGANMPAGYTASALISVWPVSGAMFAIGCQEGRFIAPLSTGMLSAASTATAAAVTTFATLSFPKNAKTISGYGTVTVGAAQSADLWLCALPVVNSGRRFAINALSNNGLGMTFPFDRHPVYTAQTLYYSAFSSNGASFVFGINMTGYTF</sequence>
<evidence type="ECO:0000313" key="2">
    <source>
        <dbReference type="EMBL" id="MBF7980496.1"/>
    </source>
</evidence>
<dbReference type="Pfam" id="PF12571">
    <property type="entry name" value="Phage_tail_fib"/>
    <property type="match status" value="1"/>
</dbReference>
<accession>A0ABS0E6N0</accession>
<dbReference type="InterPro" id="IPR051934">
    <property type="entry name" value="Phage_Tail_Fiber_Structural"/>
</dbReference>
<gene>
    <name evidence="2" type="ORF">IV433_13870</name>
</gene>
<reference evidence="2 3" key="1">
    <citation type="submission" date="2020-11" db="EMBL/GenBank/DDBJ databases">
        <title>Taxonomic investigation of Rahnella strains.</title>
        <authorList>
            <person name="Lee S.D."/>
        </authorList>
    </citation>
    <scope>NUCLEOTIDE SEQUENCE [LARGE SCALE GENOMIC DNA]</scope>
    <source>
        <strain evidence="2 3">SAP-17</strain>
    </source>
</reference>